<evidence type="ECO:0000313" key="3">
    <source>
        <dbReference type="Proteomes" id="UP001488805"/>
    </source>
</evidence>
<evidence type="ECO:0000256" key="1">
    <source>
        <dbReference type="SAM" id="MobiDB-lite"/>
    </source>
</evidence>
<evidence type="ECO:0000313" key="2">
    <source>
        <dbReference type="EMBL" id="KAK9523945.1"/>
    </source>
</evidence>
<reference evidence="2 3" key="1">
    <citation type="journal article" date="2024" name="Genome Biol. Evol.">
        <title>Chromosome-level genome assembly of the viviparous eelpout Zoarces viviparus.</title>
        <authorList>
            <person name="Fuhrmann N."/>
            <person name="Brasseur M.V."/>
            <person name="Bakowski C.E."/>
            <person name="Podsiadlowski L."/>
            <person name="Prost S."/>
            <person name="Krehenwinkel H."/>
            <person name="Mayer C."/>
        </authorList>
    </citation>
    <scope>NUCLEOTIDE SEQUENCE [LARGE SCALE GENOMIC DNA]</scope>
    <source>
        <strain evidence="2">NO-MEL_2022_Ind0_liver</strain>
    </source>
</reference>
<name>A0AAW1EPJ3_ZOAVI</name>
<feature type="region of interest" description="Disordered" evidence="1">
    <location>
        <begin position="74"/>
        <end position="117"/>
    </location>
</feature>
<dbReference type="Proteomes" id="UP001488805">
    <property type="component" value="Unassembled WGS sequence"/>
</dbReference>
<accession>A0AAW1EPJ3</accession>
<keyword evidence="3" id="KW-1185">Reference proteome</keyword>
<dbReference type="AlphaFoldDB" id="A0AAW1EPJ3"/>
<comment type="caution">
    <text evidence="2">The sequence shown here is derived from an EMBL/GenBank/DDBJ whole genome shotgun (WGS) entry which is preliminary data.</text>
</comment>
<feature type="compositionally biased region" description="Polar residues" evidence="1">
    <location>
        <begin position="95"/>
        <end position="104"/>
    </location>
</feature>
<sequence length="117" mass="13208">MLHMCLKKIYYIKEGIFPFMHVAPCTIPLRLPCCIYGSSTCGGRDQRAPYRSHCHSVFSARSAARTSRSCFLAPHPPPNLESSADKKKKLPYPTRSEQTLQLSTRPFRPSAKAARVR</sequence>
<protein>
    <submittedName>
        <fullName evidence="2">Uncharacterized protein</fullName>
    </submittedName>
</protein>
<dbReference type="EMBL" id="JBCEZU010000156">
    <property type="protein sequence ID" value="KAK9523945.1"/>
    <property type="molecule type" value="Genomic_DNA"/>
</dbReference>
<organism evidence="2 3">
    <name type="scientific">Zoarces viviparus</name>
    <name type="common">Viviparous eelpout</name>
    <name type="synonym">Blennius viviparus</name>
    <dbReference type="NCBI Taxonomy" id="48416"/>
    <lineage>
        <taxon>Eukaryota</taxon>
        <taxon>Metazoa</taxon>
        <taxon>Chordata</taxon>
        <taxon>Craniata</taxon>
        <taxon>Vertebrata</taxon>
        <taxon>Euteleostomi</taxon>
        <taxon>Actinopterygii</taxon>
        <taxon>Neopterygii</taxon>
        <taxon>Teleostei</taxon>
        <taxon>Neoteleostei</taxon>
        <taxon>Acanthomorphata</taxon>
        <taxon>Eupercaria</taxon>
        <taxon>Perciformes</taxon>
        <taxon>Cottioidei</taxon>
        <taxon>Zoarcales</taxon>
        <taxon>Zoarcidae</taxon>
        <taxon>Zoarcinae</taxon>
        <taxon>Zoarces</taxon>
    </lineage>
</organism>
<proteinExistence type="predicted"/>
<gene>
    <name evidence="2" type="ORF">VZT92_017821</name>
</gene>